<proteinExistence type="predicted"/>
<feature type="compositionally biased region" description="Polar residues" evidence="1">
    <location>
        <begin position="355"/>
        <end position="365"/>
    </location>
</feature>
<feature type="compositionally biased region" description="Pro residues" evidence="1">
    <location>
        <begin position="368"/>
        <end position="386"/>
    </location>
</feature>
<accession>A0A0K6S751</accession>
<feature type="region of interest" description="Disordered" evidence="1">
    <location>
        <begin position="407"/>
        <end position="739"/>
    </location>
</feature>
<feature type="compositionally biased region" description="Basic residues" evidence="1">
    <location>
        <begin position="565"/>
        <end position="576"/>
    </location>
</feature>
<feature type="compositionally biased region" description="Basic and acidic residues" evidence="1">
    <location>
        <begin position="427"/>
        <end position="461"/>
    </location>
</feature>
<feature type="compositionally biased region" description="Basic and acidic residues" evidence="1">
    <location>
        <begin position="577"/>
        <end position="601"/>
    </location>
</feature>
<name>A0A0K6S751_9ALVE</name>
<evidence type="ECO:0000313" key="2">
    <source>
        <dbReference type="EMBL" id="CUC09406.1"/>
    </source>
</evidence>
<gene>
    <name evidence="2" type="ORF">Cvel_19626.t2</name>
</gene>
<feature type="region of interest" description="Disordered" evidence="1">
    <location>
        <begin position="347"/>
        <end position="395"/>
    </location>
</feature>
<organism evidence="2">
    <name type="scientific">Chromera velia CCMP2878</name>
    <dbReference type="NCBI Taxonomy" id="1169474"/>
    <lineage>
        <taxon>Eukaryota</taxon>
        <taxon>Sar</taxon>
        <taxon>Alveolata</taxon>
        <taxon>Colpodellida</taxon>
        <taxon>Chromeraceae</taxon>
        <taxon>Chromera</taxon>
    </lineage>
</organism>
<protein>
    <submittedName>
        <fullName evidence="2">Uncharacterized protein</fullName>
    </submittedName>
</protein>
<dbReference type="VEuPathDB" id="CryptoDB:Cvel_19626"/>
<feature type="compositionally biased region" description="Polar residues" evidence="1">
    <location>
        <begin position="297"/>
        <end position="306"/>
    </location>
</feature>
<evidence type="ECO:0000256" key="1">
    <source>
        <dbReference type="SAM" id="MobiDB-lite"/>
    </source>
</evidence>
<feature type="compositionally biased region" description="Low complexity" evidence="1">
    <location>
        <begin position="675"/>
        <end position="692"/>
    </location>
</feature>
<feature type="compositionally biased region" description="Basic and acidic residues" evidence="1">
    <location>
        <begin position="612"/>
        <end position="624"/>
    </location>
</feature>
<feature type="compositionally biased region" description="Acidic residues" evidence="1">
    <location>
        <begin position="135"/>
        <end position="146"/>
    </location>
</feature>
<feature type="compositionally biased region" description="Polar residues" evidence="1">
    <location>
        <begin position="118"/>
        <end position="131"/>
    </location>
</feature>
<feature type="region of interest" description="Disordered" evidence="1">
    <location>
        <begin position="297"/>
        <end position="323"/>
    </location>
</feature>
<feature type="compositionally biased region" description="Basic and acidic residues" evidence="1">
    <location>
        <begin position="68"/>
        <end position="98"/>
    </location>
</feature>
<sequence length="739" mass="78055">MGFNPVHVNLLAAERTLVLFYKHSEIEGAARTLQQDPPAQLGFPLSVRLDWAQREEARDADEIVVSTEGREEGGDWWKVDRDSDGERDRERGDTREGGDTDEQQTLFQKSPLWKAEGSIQTERGRSSTSAPETVEAQEMEAAEAAEETGGGSSHFPRPLAQRYLTEEEWGDVARGDTKGPPPGFFTGLGLSGLLSLSADESSGFVGGGIANSIPDGGDGSPTDRESRSGSLATPEETGGGENIDVAEVPNSVRPLRSILQQPSADSGTSHLMSDGASVLSLSLSLGMNLNLSLGLSQTGPGTSAHSVQGGGNGGGSTDSATPPPFPLWPSLLAPPLLPYTGTLASQQDGLRRATGESNGPETQSFELLPPPLDCGARAPPPTPLPLLPRQSHVPSMGDDLRVACEAAVASSGLKPPSQSSNPPLRSSEGRSVDDVREEHARATHDSIDHLENAAGEVEGKAKWNVRGDGAAGAPQRSPQGSWSWEGPGMASLVPAPSSFWAPVPPPSSMGGNPDLLRQTGIQMGVGEDLQREGGPPSLSIPRTSAVNVEERLQSEQGAEVGSGNRKTRSSGRRQWKRKENPHFERRKREGGTEEPFTREDSPLASRITGSESRQRKEKEKEKGWNGRQWVPSTRPNGGGKDLFSPGKWGKPQGDRQRWGKRQGPRKFSDEKLTHAGAVSTSGSTQTGSPSAARFGSPTSGPGSPLFSFCMSGSGSGLAIPPPQSQQHNKAGSGGGRGAQ</sequence>
<feature type="region of interest" description="Disordered" evidence="1">
    <location>
        <begin position="58"/>
        <end position="184"/>
    </location>
</feature>
<dbReference type="EMBL" id="CDMZ01000782">
    <property type="protein sequence ID" value="CUC09406.1"/>
    <property type="molecule type" value="Genomic_DNA"/>
</dbReference>
<reference evidence="2" key="1">
    <citation type="submission" date="2014-11" db="EMBL/GenBank/DDBJ databases">
        <title>Molecular phylogeny of cliff fern family Woodsiaceae with morphological implications.</title>
        <authorList>
            <person name="Shao Y.-Z."/>
            <person name="Wei R."/>
            <person name="Zhang X.-C."/>
        </authorList>
    </citation>
    <scope>NUCLEOTIDE SEQUENCE</scope>
</reference>
<dbReference type="AlphaFoldDB" id="A0A0K6S751"/>
<feature type="region of interest" description="Disordered" evidence="1">
    <location>
        <begin position="204"/>
        <end position="249"/>
    </location>
</feature>